<evidence type="ECO:0000313" key="2">
    <source>
        <dbReference type="Proteomes" id="UP000815677"/>
    </source>
</evidence>
<organism evidence="1 2">
    <name type="scientific">Mycena chlorophos</name>
    <name type="common">Agaric fungus</name>
    <name type="synonym">Agaricus chlorophos</name>
    <dbReference type="NCBI Taxonomy" id="658473"/>
    <lineage>
        <taxon>Eukaryota</taxon>
        <taxon>Fungi</taxon>
        <taxon>Dikarya</taxon>
        <taxon>Basidiomycota</taxon>
        <taxon>Agaricomycotina</taxon>
        <taxon>Agaricomycetes</taxon>
        <taxon>Agaricomycetidae</taxon>
        <taxon>Agaricales</taxon>
        <taxon>Marasmiineae</taxon>
        <taxon>Mycenaceae</taxon>
        <taxon>Mycena</taxon>
    </lineage>
</organism>
<sequence length="134" mass="15194">MGLLGHVIGGAVFGLTARFWQLGILKRPMLSNPAGHVACTVGFAGVGYYWWKATVHMEGLLEQKEEQLRQRRAAQRIRVYVWPEYLEIASVALYSCFRRPKHRQITHSRLCVAGIHRNRERGCTLAFDAGNSVK</sequence>
<dbReference type="Proteomes" id="UP000815677">
    <property type="component" value="Unassembled WGS sequence"/>
</dbReference>
<proteinExistence type="predicted"/>
<accession>A0ABQ0LI19</accession>
<protein>
    <submittedName>
        <fullName evidence="1">Uncharacterized protein</fullName>
    </submittedName>
</protein>
<keyword evidence="2" id="KW-1185">Reference proteome</keyword>
<dbReference type="PANTHER" id="PTHR39218:SF1">
    <property type="entry name" value="OXIDOREDUCTASE 14 KDA SUBUNIT, PUTATIVE (AFU_ORTHOLOGUE AFUA_1G12110)-RELATED"/>
    <property type="match status" value="1"/>
</dbReference>
<name>A0ABQ0LI19_MYCCL</name>
<dbReference type="PANTHER" id="PTHR39218">
    <property type="entry name" value="OXIDOREDUCTASE 14 KDA SUBUNIT, PUTATIVE (AFU_ORTHOLOGUE AFUA_1G12110)-RELATED"/>
    <property type="match status" value="1"/>
</dbReference>
<evidence type="ECO:0000313" key="1">
    <source>
        <dbReference type="EMBL" id="GAT50758.1"/>
    </source>
</evidence>
<reference evidence="1" key="1">
    <citation type="submission" date="2014-09" db="EMBL/GenBank/DDBJ databases">
        <title>Genome sequence of the luminous mushroom Mycena chlorophos for searching fungal bioluminescence genes.</title>
        <authorList>
            <person name="Tanaka Y."/>
            <person name="Kasuga D."/>
            <person name="Oba Y."/>
            <person name="Hase S."/>
            <person name="Sato K."/>
            <person name="Oba Y."/>
            <person name="Sakakibara Y."/>
        </authorList>
    </citation>
    <scope>NUCLEOTIDE SEQUENCE</scope>
</reference>
<dbReference type="EMBL" id="DF846617">
    <property type="protein sequence ID" value="GAT50758.1"/>
    <property type="molecule type" value="Genomic_DNA"/>
</dbReference>
<gene>
    <name evidence="1" type="ORF">MCHLO_07961</name>
</gene>